<evidence type="ECO:0000259" key="1">
    <source>
        <dbReference type="PROSITE" id="PS50943"/>
    </source>
</evidence>
<dbReference type="InterPro" id="IPR010982">
    <property type="entry name" value="Lambda_DNA-bd_dom_sf"/>
</dbReference>
<evidence type="ECO:0000313" key="3">
    <source>
        <dbReference type="Proteomes" id="UP000277671"/>
    </source>
</evidence>
<dbReference type="GO" id="GO:0003677">
    <property type="term" value="F:DNA binding"/>
    <property type="evidence" value="ECO:0007669"/>
    <property type="project" value="InterPro"/>
</dbReference>
<reference evidence="2 3" key="1">
    <citation type="submission" date="2018-10" db="EMBL/GenBank/DDBJ databases">
        <title>Sequencing the genomes of 1000 actinobacteria strains.</title>
        <authorList>
            <person name="Klenk H.-P."/>
        </authorList>
    </citation>
    <scope>NUCLEOTIDE SEQUENCE [LARGE SCALE GENOMIC DNA]</scope>
    <source>
        <strain evidence="2 3">DSM 45175</strain>
    </source>
</reference>
<dbReference type="Pfam" id="PF07702">
    <property type="entry name" value="UTRA"/>
    <property type="match status" value="1"/>
</dbReference>
<organism evidence="2 3">
    <name type="scientific">Micromonospora pisi</name>
    <dbReference type="NCBI Taxonomy" id="589240"/>
    <lineage>
        <taxon>Bacteria</taxon>
        <taxon>Bacillati</taxon>
        <taxon>Actinomycetota</taxon>
        <taxon>Actinomycetes</taxon>
        <taxon>Micromonosporales</taxon>
        <taxon>Micromonosporaceae</taxon>
        <taxon>Micromonospora</taxon>
    </lineage>
</organism>
<evidence type="ECO:0000313" key="2">
    <source>
        <dbReference type="EMBL" id="RKR92354.1"/>
    </source>
</evidence>
<dbReference type="PANTHER" id="PTHR44846">
    <property type="entry name" value="MANNOSYL-D-GLYCERATE TRANSPORT/METABOLISM SYSTEM REPRESSOR MNGR-RELATED"/>
    <property type="match status" value="1"/>
</dbReference>
<proteinExistence type="predicted"/>
<gene>
    <name evidence="2" type="ORF">BDK92_6792</name>
</gene>
<dbReference type="Pfam" id="PF13560">
    <property type="entry name" value="HTH_31"/>
    <property type="match status" value="1"/>
</dbReference>
<dbReference type="SMART" id="SM00866">
    <property type="entry name" value="UTRA"/>
    <property type="match status" value="1"/>
</dbReference>
<comment type="caution">
    <text evidence="2">The sequence shown here is derived from an EMBL/GenBank/DDBJ whole genome shotgun (WGS) entry which is preliminary data.</text>
</comment>
<dbReference type="PANTHER" id="PTHR44846:SF17">
    <property type="entry name" value="GNTR-FAMILY TRANSCRIPTIONAL REGULATOR"/>
    <property type="match status" value="1"/>
</dbReference>
<feature type="domain" description="HTH cro/C1-type" evidence="1">
    <location>
        <begin position="16"/>
        <end position="69"/>
    </location>
</feature>
<dbReference type="Proteomes" id="UP000277671">
    <property type="component" value="Unassembled WGS sequence"/>
</dbReference>
<sequence length="345" mass="38665">MNSPIEAAQSRFAQRLKELRQEHGLSLRKLARLAHYSRTYLWEMETGQRNPHERLGSALDRVFGTGDELSVLAAQCPPALPRRRPARAPIMPDLRALATYRQTLEDTARLARLHISSVNTPPRDTAIDGSASDRALVTRAAGEWARTVSRLYDLFVRRRPLLARIAPYRYSRRLRAESGVSPFRIEVGVQGRIPTTACSDIRRLRAPADVAARLRLDPHDDEVLCRTNHYSADDEPVQVGTTYLPLALALAQRSAFPTESKLGPGSLYEQLERAGHRLARVREEVSARLPTPQEAAEVGAPVGVPILEVLHTSYDADDQPFEVTRFLIRSDLSMLDYQLPVGDRN</sequence>
<dbReference type="Gene3D" id="1.10.260.40">
    <property type="entry name" value="lambda repressor-like DNA-binding domains"/>
    <property type="match status" value="1"/>
</dbReference>
<protein>
    <submittedName>
        <fullName evidence="2">Helix-turn-helix protein</fullName>
    </submittedName>
</protein>
<name>A0A495JVQ9_9ACTN</name>
<dbReference type="CDD" id="cd00093">
    <property type="entry name" value="HTH_XRE"/>
    <property type="match status" value="1"/>
</dbReference>
<dbReference type="InterPro" id="IPR011663">
    <property type="entry name" value="UTRA"/>
</dbReference>
<dbReference type="GO" id="GO:0045892">
    <property type="term" value="P:negative regulation of DNA-templated transcription"/>
    <property type="evidence" value="ECO:0007669"/>
    <property type="project" value="TreeGrafter"/>
</dbReference>
<dbReference type="AlphaFoldDB" id="A0A495JVQ9"/>
<keyword evidence="3" id="KW-1185">Reference proteome</keyword>
<dbReference type="InterPro" id="IPR028978">
    <property type="entry name" value="Chorismate_lyase_/UTRA_dom_sf"/>
</dbReference>
<accession>A0A495JVQ9</accession>
<dbReference type="RefSeq" id="WP_170208787.1">
    <property type="nucleotide sequence ID" value="NZ_RBKT01000001.1"/>
</dbReference>
<dbReference type="PROSITE" id="PS50943">
    <property type="entry name" value="HTH_CROC1"/>
    <property type="match status" value="1"/>
</dbReference>
<dbReference type="Gene3D" id="3.40.1410.10">
    <property type="entry name" value="Chorismate lyase-like"/>
    <property type="match status" value="1"/>
</dbReference>
<dbReference type="InterPro" id="IPR050679">
    <property type="entry name" value="Bact_HTH_transcr_reg"/>
</dbReference>
<dbReference type="SMART" id="SM00530">
    <property type="entry name" value="HTH_XRE"/>
    <property type="match status" value="1"/>
</dbReference>
<dbReference type="SUPFAM" id="SSF47413">
    <property type="entry name" value="lambda repressor-like DNA-binding domains"/>
    <property type="match status" value="1"/>
</dbReference>
<dbReference type="EMBL" id="RBKT01000001">
    <property type="protein sequence ID" value="RKR92354.1"/>
    <property type="molecule type" value="Genomic_DNA"/>
</dbReference>
<dbReference type="SUPFAM" id="SSF64288">
    <property type="entry name" value="Chorismate lyase-like"/>
    <property type="match status" value="1"/>
</dbReference>
<dbReference type="InterPro" id="IPR001387">
    <property type="entry name" value="Cro/C1-type_HTH"/>
</dbReference>